<name>A0A238L4P5_9RHOB</name>
<dbReference type="AlphaFoldDB" id="A0A238L4P5"/>
<dbReference type="EMBL" id="FXYH01000025">
    <property type="protein sequence ID" value="SMX49958.1"/>
    <property type="molecule type" value="Genomic_DNA"/>
</dbReference>
<accession>A0A238L4P5</accession>
<evidence type="ECO:0000259" key="1">
    <source>
        <dbReference type="Pfam" id="PF20056"/>
    </source>
</evidence>
<dbReference type="RefSeq" id="WP_097806828.1">
    <property type="nucleotide sequence ID" value="NZ_FXYH01000025.1"/>
</dbReference>
<reference evidence="2 3" key="1">
    <citation type="submission" date="2017-05" db="EMBL/GenBank/DDBJ databases">
        <authorList>
            <person name="Song R."/>
            <person name="Chenine A.L."/>
            <person name="Ruprecht R.M."/>
        </authorList>
    </citation>
    <scope>NUCLEOTIDE SEQUENCE [LARGE SCALE GENOMIC DNA]</scope>
    <source>
        <strain evidence="2 3">CECT 8663</strain>
    </source>
</reference>
<evidence type="ECO:0000313" key="3">
    <source>
        <dbReference type="Proteomes" id="UP000220836"/>
    </source>
</evidence>
<feature type="domain" description="DUF6455" evidence="1">
    <location>
        <begin position="4"/>
        <end position="85"/>
    </location>
</feature>
<proteinExistence type="predicted"/>
<dbReference type="Pfam" id="PF20056">
    <property type="entry name" value="DUF6455"/>
    <property type="match status" value="1"/>
</dbReference>
<protein>
    <recommendedName>
        <fullName evidence="1">DUF6455 domain-containing protein</fullName>
    </recommendedName>
</protein>
<keyword evidence="3" id="KW-1185">Reference proteome</keyword>
<dbReference type="InterPro" id="IPR045601">
    <property type="entry name" value="DUF6455"/>
</dbReference>
<sequence length="87" mass="9692">MRQELGDPMRHFFMTRSVARVMGLSLSEEMQTGNLAPEAYARMVTHCRGCALVEACEKWLSQQAALVALPPPGCCNGETLTRLRRPN</sequence>
<gene>
    <name evidence="2" type="ORF">PEV8663_04409</name>
</gene>
<organism evidence="2 3">
    <name type="scientific">Pelagimonas varians</name>
    <dbReference type="NCBI Taxonomy" id="696760"/>
    <lineage>
        <taxon>Bacteria</taxon>
        <taxon>Pseudomonadati</taxon>
        <taxon>Pseudomonadota</taxon>
        <taxon>Alphaproteobacteria</taxon>
        <taxon>Rhodobacterales</taxon>
        <taxon>Roseobacteraceae</taxon>
        <taxon>Pelagimonas</taxon>
    </lineage>
</organism>
<dbReference type="OrthoDB" id="7859249at2"/>
<dbReference type="Proteomes" id="UP000220836">
    <property type="component" value="Unassembled WGS sequence"/>
</dbReference>
<evidence type="ECO:0000313" key="2">
    <source>
        <dbReference type="EMBL" id="SMX49958.1"/>
    </source>
</evidence>